<evidence type="ECO:0000313" key="5">
    <source>
        <dbReference type="Proteomes" id="UP000766246"/>
    </source>
</evidence>
<dbReference type="SUPFAM" id="SSF53300">
    <property type="entry name" value="vWA-like"/>
    <property type="match status" value="1"/>
</dbReference>
<dbReference type="Gene3D" id="2.60.40.10">
    <property type="entry name" value="Immunoglobulins"/>
    <property type="match status" value="1"/>
</dbReference>
<dbReference type="EMBL" id="SVER01000002">
    <property type="protein sequence ID" value="MBE5918425.1"/>
    <property type="molecule type" value="Genomic_DNA"/>
</dbReference>
<dbReference type="Pfam" id="PF24558">
    <property type="entry name" value="DUF7604"/>
    <property type="match status" value="1"/>
</dbReference>
<dbReference type="SMART" id="SM00327">
    <property type="entry name" value="VWA"/>
    <property type="match status" value="1"/>
</dbReference>
<evidence type="ECO:0000313" key="4">
    <source>
        <dbReference type="EMBL" id="MBE5918425.1"/>
    </source>
</evidence>
<feature type="signal peptide" evidence="2">
    <location>
        <begin position="1"/>
        <end position="29"/>
    </location>
</feature>
<name>A0A927U5H5_9FIRM</name>
<dbReference type="PROSITE" id="PS50234">
    <property type="entry name" value="VWFA"/>
    <property type="match status" value="1"/>
</dbReference>
<evidence type="ECO:0000259" key="3">
    <source>
        <dbReference type="PROSITE" id="PS50234"/>
    </source>
</evidence>
<organism evidence="4 5">
    <name type="scientific">Pseudobutyrivibrio ruminis</name>
    <dbReference type="NCBI Taxonomy" id="46206"/>
    <lineage>
        <taxon>Bacteria</taxon>
        <taxon>Bacillati</taxon>
        <taxon>Bacillota</taxon>
        <taxon>Clostridia</taxon>
        <taxon>Lachnospirales</taxon>
        <taxon>Lachnospiraceae</taxon>
        <taxon>Pseudobutyrivibrio</taxon>
    </lineage>
</organism>
<reference evidence="4" key="1">
    <citation type="submission" date="2019-04" db="EMBL/GenBank/DDBJ databases">
        <title>Evolution of Biomass-Degrading Anaerobic Consortia Revealed by Metagenomics.</title>
        <authorList>
            <person name="Peng X."/>
        </authorList>
    </citation>
    <scope>NUCLEOTIDE SEQUENCE</scope>
    <source>
        <strain evidence="4">SIG311</strain>
    </source>
</reference>
<dbReference type="InterPro" id="IPR041033">
    <property type="entry name" value="SpaA_PFL_dom_1"/>
</dbReference>
<evidence type="ECO:0000256" key="2">
    <source>
        <dbReference type="SAM" id="SignalP"/>
    </source>
</evidence>
<feature type="region of interest" description="Disordered" evidence="1">
    <location>
        <begin position="50"/>
        <end position="98"/>
    </location>
</feature>
<gene>
    <name evidence="4" type="ORF">E7272_01150</name>
</gene>
<dbReference type="InterPro" id="IPR002035">
    <property type="entry name" value="VWF_A"/>
</dbReference>
<dbReference type="Proteomes" id="UP000766246">
    <property type="component" value="Unassembled WGS sequence"/>
</dbReference>
<feature type="compositionally biased region" description="Polar residues" evidence="1">
    <location>
        <begin position="68"/>
        <end position="93"/>
    </location>
</feature>
<protein>
    <submittedName>
        <fullName evidence="4">VWA domain-containing protein</fullName>
    </submittedName>
</protein>
<feature type="compositionally biased region" description="Basic and acidic residues" evidence="1">
    <location>
        <begin position="50"/>
        <end position="60"/>
    </location>
</feature>
<sequence length="1220" mass="135088">MKRNRLFNKIISLSLIFALYFSMSASAFAELETDTESVNNETVSEEVKVEESATEMHSDESTEANEVATGNESVDNQQNMNADKQNQTASEPSNEGGVVEQVITPIVEEIKEAVNEIIGDEANSEESEEDQLEAEEDKALEEEEKTECEHELSYTSNKDGTHTVTCDNLEEGEEFEEYTESCEYNDEGVCIKCGYHKLPESILTYEDDEVIVTVSGAIPEKADLKVKPIKADSEDTAAEYTKVKEKLNGETELNDNINYGFVAYDICFVNQETSEEVEPNGDVTVKLEYKQAVLPIDVSGKDKVDVSVLHFNEQTDKIDNLTSEKKADLELDNNSALTKAEIVTDSFSTFVVTWVSTNNAKVILNIKNRDIDGNELAVGDGTKDLTGFGDEQAQLVNDLVEHIANHTFIEAKYNNQVFDEIKIEAYDVGYYYYRTTYYRVRIFNNDVEIATLDSGDSDNKLTVDIQAYYKEDSNLSVTKKATGVAATDTNTQYEFKLLDASGAPVANEGYSIDGTKYHTDANGIFKLKASQKAEFDALNEGEYKIIESAIISSDYNFENFVTKVYLGTDKVPKAEYAATYTGSREYEVTVTDASRPQVVFKNMLTYTYPVSKSDEQLSKFIKYNSNSDDYNLSLKYLPPDETVRTIIYGQEEDQVVTNKVVDIIMVIDVSSSMAGENIKYVKDATKAMVKVFESKPDVDAKWKILEFGTRASAGGWINTEDVYPEVSSIEIGSNIGTNYDAGLTLAQSEMAGARAGAERIVIFLTDGQPTFYLNNNGSVGGNGSSTTRTVYNESINAAKALTNCDAFYAVGMGLGYIDGINMYGITLLENLANAVPNAKTKEATNIKASEVGAKFSNLAGTISTTTTGEDEIHTVNYYASNVVITDYLSEYVDIKPNSEFYLSIMDGDAELQDIGKGKWDGLDGHIDANGAMTNAATYEVYDGDETIIVTATYDSAERKMVISFPDGYELDKRYSYGVTFKVVPSDLAYDTYLESGYNAIGDEGTDNVTAQTPTSSGKEGFRSNTKATADYTYKSNHYEKLFPHPVIQVYYKNVWEIYKTDGDGKAGVRLDGAQFLLKEAGDNPQSAYLGVSKGEEEGKITWDLKEDEAVPVEKTYMLTEVSAPTGYAKSGEYWEIALDADNKPTVTAYTPQGETTECESEVVRNKNVITYKFYYKNLLQAIELPNTGGTGTDNTNAIGFTFIMLSTYLFYKNKKKQKMA</sequence>
<feature type="region of interest" description="Disordered" evidence="1">
    <location>
        <begin position="120"/>
        <end position="156"/>
    </location>
</feature>
<dbReference type="CDD" id="cd00198">
    <property type="entry name" value="vWFA"/>
    <property type="match status" value="1"/>
</dbReference>
<dbReference type="AlphaFoldDB" id="A0A927U5H5"/>
<feature type="domain" description="VWFA" evidence="3">
    <location>
        <begin position="662"/>
        <end position="862"/>
    </location>
</feature>
<dbReference type="InterPro" id="IPR055384">
    <property type="entry name" value="DUF7604"/>
</dbReference>
<evidence type="ECO:0000256" key="1">
    <source>
        <dbReference type="SAM" id="MobiDB-lite"/>
    </source>
</evidence>
<feature type="chain" id="PRO_5037641702" evidence="2">
    <location>
        <begin position="30"/>
        <end position="1220"/>
    </location>
</feature>
<dbReference type="Pfam" id="PF00092">
    <property type="entry name" value="VWA"/>
    <property type="match status" value="1"/>
</dbReference>
<accession>A0A927U5H5</accession>
<dbReference type="Gene3D" id="3.40.50.410">
    <property type="entry name" value="von Willebrand factor, type A domain"/>
    <property type="match status" value="1"/>
</dbReference>
<dbReference type="InterPro" id="IPR036465">
    <property type="entry name" value="vWFA_dom_sf"/>
</dbReference>
<proteinExistence type="predicted"/>
<feature type="compositionally biased region" description="Acidic residues" evidence="1">
    <location>
        <begin position="120"/>
        <end position="146"/>
    </location>
</feature>
<dbReference type="NCBIfam" id="TIGR01167">
    <property type="entry name" value="LPXTG_anchor"/>
    <property type="match status" value="1"/>
</dbReference>
<comment type="caution">
    <text evidence="4">The sequence shown here is derived from an EMBL/GenBank/DDBJ whole genome shotgun (WGS) entry which is preliminary data.</text>
</comment>
<keyword evidence="2" id="KW-0732">Signal</keyword>
<dbReference type="Pfam" id="PF17802">
    <property type="entry name" value="SpaA"/>
    <property type="match status" value="1"/>
</dbReference>
<dbReference type="InterPro" id="IPR013783">
    <property type="entry name" value="Ig-like_fold"/>
</dbReference>